<evidence type="ECO:0000256" key="2">
    <source>
        <dbReference type="SAM" id="MobiDB-lite"/>
    </source>
</evidence>
<evidence type="ECO:0000256" key="1">
    <source>
        <dbReference type="SAM" id="Coils"/>
    </source>
</evidence>
<evidence type="ECO:0000313" key="3">
    <source>
        <dbReference type="EMBL" id="KAF7335595.1"/>
    </source>
</evidence>
<gene>
    <name evidence="3" type="ORF">MVEN_02213900</name>
</gene>
<feature type="coiled-coil region" evidence="1">
    <location>
        <begin position="5"/>
        <end position="39"/>
    </location>
</feature>
<name>A0A8H6X6T1_9AGAR</name>
<dbReference type="EMBL" id="JACAZI010000024">
    <property type="protein sequence ID" value="KAF7335595.1"/>
    <property type="molecule type" value="Genomic_DNA"/>
</dbReference>
<evidence type="ECO:0000313" key="4">
    <source>
        <dbReference type="Proteomes" id="UP000620124"/>
    </source>
</evidence>
<proteinExistence type="predicted"/>
<keyword evidence="1" id="KW-0175">Coiled coil</keyword>
<organism evidence="3 4">
    <name type="scientific">Mycena venus</name>
    <dbReference type="NCBI Taxonomy" id="2733690"/>
    <lineage>
        <taxon>Eukaryota</taxon>
        <taxon>Fungi</taxon>
        <taxon>Dikarya</taxon>
        <taxon>Basidiomycota</taxon>
        <taxon>Agaricomycotina</taxon>
        <taxon>Agaricomycetes</taxon>
        <taxon>Agaricomycetidae</taxon>
        <taxon>Agaricales</taxon>
        <taxon>Marasmiineae</taxon>
        <taxon>Mycenaceae</taxon>
        <taxon>Mycena</taxon>
    </lineage>
</organism>
<sequence length="306" mass="34348">MLIALEADRARVADLEAQILNLERSLSALRAEKALAEDRLHSYKYPVLTLPNEIVSEIFIHSLPPYPQPPALTGPFSPTLLTQICRKWRNIALATPALWRAIRITAIGAEYLRQQAQITNMWLSRSCSCLVSFEVDICHESFAPALFATITTHHMRLEYLKLFLLRAHLATIQVPMPALRCLDFRLCYSPNFDLLVCSDAPLLRTVFLDEIAVSHVILPWAQLTTLTLKPVYTGQCAPVLQQAPNLTHCELGLMNDDDDALPPDVQLPCLESLILLEIDDFPMMRGYLETPHPSPSPQSPCTGEFP</sequence>
<feature type="region of interest" description="Disordered" evidence="2">
    <location>
        <begin position="287"/>
        <end position="306"/>
    </location>
</feature>
<dbReference type="AlphaFoldDB" id="A0A8H6X6T1"/>
<dbReference type="Proteomes" id="UP000620124">
    <property type="component" value="Unassembled WGS sequence"/>
</dbReference>
<keyword evidence="4" id="KW-1185">Reference proteome</keyword>
<dbReference type="OrthoDB" id="3139566at2759"/>
<comment type="caution">
    <text evidence="3">The sequence shown here is derived from an EMBL/GenBank/DDBJ whole genome shotgun (WGS) entry which is preliminary data.</text>
</comment>
<accession>A0A8H6X6T1</accession>
<dbReference type="SUPFAM" id="SSF52047">
    <property type="entry name" value="RNI-like"/>
    <property type="match status" value="1"/>
</dbReference>
<reference evidence="3" key="1">
    <citation type="submission" date="2020-05" db="EMBL/GenBank/DDBJ databases">
        <title>Mycena genomes resolve the evolution of fungal bioluminescence.</title>
        <authorList>
            <person name="Tsai I.J."/>
        </authorList>
    </citation>
    <scope>NUCLEOTIDE SEQUENCE</scope>
    <source>
        <strain evidence="3">CCC161011</strain>
    </source>
</reference>
<protein>
    <submittedName>
        <fullName evidence="3">F-box domain-containing protein</fullName>
    </submittedName>
</protein>